<feature type="compositionally biased region" description="Basic residues" evidence="1">
    <location>
        <begin position="90"/>
        <end position="101"/>
    </location>
</feature>
<reference evidence="2 3" key="1">
    <citation type="submission" date="2024-01" db="EMBL/GenBank/DDBJ databases">
        <authorList>
            <consortium name="Genoscope - CEA"/>
            <person name="William W."/>
        </authorList>
    </citation>
    <scope>NUCLEOTIDE SEQUENCE [LARGE SCALE GENOMIC DNA]</scope>
    <source>
        <strain evidence="2 3">29B2s-10</strain>
    </source>
</reference>
<dbReference type="InterPro" id="IPR007147">
    <property type="entry name" value="TF_Vhr"/>
</dbReference>
<feature type="compositionally biased region" description="Low complexity" evidence="1">
    <location>
        <begin position="236"/>
        <end position="245"/>
    </location>
</feature>
<name>A0ABP0EFE4_9ASCO</name>
<feature type="compositionally biased region" description="Polar residues" evidence="1">
    <location>
        <begin position="260"/>
        <end position="293"/>
    </location>
</feature>
<dbReference type="Pfam" id="PF04001">
    <property type="entry name" value="Vhr1"/>
    <property type="match status" value="1"/>
</dbReference>
<feature type="compositionally biased region" description="Polar residues" evidence="1">
    <location>
        <begin position="149"/>
        <end position="166"/>
    </location>
</feature>
<feature type="region of interest" description="Disordered" evidence="1">
    <location>
        <begin position="231"/>
        <end position="310"/>
    </location>
</feature>
<proteinExistence type="predicted"/>
<gene>
    <name evidence="2" type="ORF">CAAN4_E08988</name>
</gene>
<feature type="region of interest" description="Disordered" evidence="1">
    <location>
        <begin position="647"/>
        <end position="675"/>
    </location>
</feature>
<organism evidence="2 3">
    <name type="scientific">[Candida] anglica</name>
    <dbReference type="NCBI Taxonomy" id="148631"/>
    <lineage>
        <taxon>Eukaryota</taxon>
        <taxon>Fungi</taxon>
        <taxon>Dikarya</taxon>
        <taxon>Ascomycota</taxon>
        <taxon>Saccharomycotina</taxon>
        <taxon>Pichiomycetes</taxon>
        <taxon>Debaryomycetaceae</taxon>
        <taxon>Kurtzmaniella</taxon>
    </lineage>
</organism>
<protein>
    <recommendedName>
        <fullName evidence="4">Transcription factor VHR1</fullName>
    </recommendedName>
</protein>
<keyword evidence="3" id="KW-1185">Reference proteome</keyword>
<dbReference type="EMBL" id="OZ004257">
    <property type="protein sequence ID" value="CAK7908151.1"/>
    <property type="molecule type" value="Genomic_DNA"/>
</dbReference>
<evidence type="ECO:0008006" key="4">
    <source>
        <dbReference type="Google" id="ProtNLM"/>
    </source>
</evidence>
<feature type="region of interest" description="Disordered" evidence="1">
    <location>
        <begin position="137"/>
        <end position="166"/>
    </location>
</feature>
<accession>A0ABP0EFE4</accession>
<dbReference type="SUPFAM" id="SSF69065">
    <property type="entry name" value="RNase III domain-like"/>
    <property type="match status" value="1"/>
</dbReference>
<feature type="region of interest" description="Disordered" evidence="1">
    <location>
        <begin position="89"/>
        <end position="124"/>
    </location>
</feature>
<evidence type="ECO:0000313" key="3">
    <source>
        <dbReference type="Proteomes" id="UP001497600"/>
    </source>
</evidence>
<evidence type="ECO:0000256" key="1">
    <source>
        <dbReference type="SAM" id="MobiDB-lite"/>
    </source>
</evidence>
<evidence type="ECO:0000313" key="2">
    <source>
        <dbReference type="EMBL" id="CAK7908151.1"/>
    </source>
</evidence>
<feature type="compositionally biased region" description="Low complexity" evidence="1">
    <location>
        <begin position="299"/>
        <end position="310"/>
    </location>
</feature>
<feature type="compositionally biased region" description="Polar residues" evidence="1">
    <location>
        <begin position="104"/>
        <end position="114"/>
    </location>
</feature>
<dbReference type="Proteomes" id="UP001497600">
    <property type="component" value="Chromosome E"/>
</dbReference>
<dbReference type="InterPro" id="IPR036389">
    <property type="entry name" value="RNase_III_sf"/>
</dbReference>
<sequence>MSESKELQKRLGITYAIRSKLNFLDERLWKRFSARRLELIDTLDLSSKKASEQEDEIRNVAEALRVEFQYPDEYFSDFDKLVRAAIQSVRRNRKRSSRSKKLNGGTTTAQSAPAINSGIPKIDPESMMVDNPGPHVPIKKQRVTPKGAPSTSFIAKNSGTTSPTNELVHHTNNMSISEARIPTNDNKFLSEILRLNSDSQEEWYDRSYSTTRHFSAIDKSRAAIDSMIQPRLKNASSSESIKSGSPPIVGALPSMPKFGFTSTARSSSPVDMTNKGRLSSSDEGNTEVENGTVDNIKMSNSLTPNNTSSSSANARAAAAASASLLRLIETSLSLSKSSSQTNTENLRTLGRNIVSCAISYVFDKSFSTVNPTSIEYLRSKLEQDQTLARIFRELDPPAVFNVQLTDEAAVLSLCTILGCCAKDFGFDAVIPPLGEIFSFSVVKDYPLISKTALDDNGAAAARSTGPFGLLNSLATVATDLKSKELLASADTKPPTTSTTSKKVTLKFLSSMLEFSYPSTNSAVPKLVELIENGKAAFKLTSTTNSSVTMGLRDAKDGTVIISDNEVEKIFRTRDSIELEMFVRQAHEVPISQITSTVFPTITTTTKAGQSPKILLPPPYVPATRPPLPGSGSTSGRLSPINNPITGGFRFLSNSEDTPTPPPPSSLILPNFQPLL</sequence>